<dbReference type="SUPFAM" id="SSF53955">
    <property type="entry name" value="Lysozyme-like"/>
    <property type="match status" value="1"/>
</dbReference>
<keyword evidence="10" id="KW-1133">Transmembrane helix</keyword>
<feature type="region of interest" description="Disordered" evidence="9">
    <location>
        <begin position="1"/>
        <end position="124"/>
    </location>
</feature>
<feature type="transmembrane region" description="Helical" evidence="10">
    <location>
        <begin position="146"/>
        <end position="168"/>
    </location>
</feature>
<dbReference type="Gene3D" id="1.10.3810.10">
    <property type="entry name" value="Biosynthetic peptidoglycan transglycosylase-like"/>
    <property type="match status" value="1"/>
</dbReference>
<organism evidence="13 14">
    <name type="scientific">Streptomyces humicola</name>
    <dbReference type="NCBI Taxonomy" id="2953240"/>
    <lineage>
        <taxon>Bacteria</taxon>
        <taxon>Bacillati</taxon>
        <taxon>Actinomycetota</taxon>
        <taxon>Actinomycetes</taxon>
        <taxon>Kitasatosporales</taxon>
        <taxon>Streptomycetaceae</taxon>
        <taxon>Streptomyces</taxon>
    </lineage>
</organism>
<evidence type="ECO:0000313" key="13">
    <source>
        <dbReference type="EMBL" id="MCQ4081793.1"/>
    </source>
</evidence>
<keyword evidence="2" id="KW-0645">Protease</keyword>
<dbReference type="PANTHER" id="PTHR32282:SF34">
    <property type="entry name" value="PENICILLIN-BINDING PROTEIN 1A"/>
    <property type="match status" value="1"/>
</dbReference>
<protein>
    <submittedName>
        <fullName evidence="13">Penicillin-binding protein</fullName>
    </submittedName>
</protein>
<dbReference type="InterPro" id="IPR012338">
    <property type="entry name" value="Beta-lactam/transpept-like"/>
</dbReference>
<dbReference type="InterPro" id="IPR036950">
    <property type="entry name" value="PBP_transglycosylase"/>
</dbReference>
<evidence type="ECO:0000256" key="10">
    <source>
        <dbReference type="SAM" id="Phobius"/>
    </source>
</evidence>
<sequence>MSEHRRKPPQSKGGGRAAARRGAPPPDPGRRAAPPRGGAGGYASPTSYGTGTARPTAASTSHGEAIPERPYGGRAEARWAAKASGRRRAGGAAGGSGGGGRRRTGGPSGTGGGPGGPGGPRPKRFIDYPRWGRQGWRRWMPSWKQIGGICVAFAGTLVGLVGVAYAMVTVPDPNAAAQTQKNVYYWADGTRMVVSGGGDLNRQVVPLSEIPQSMQDAVISAENASFYTDSGVDPQGIARAILKMAEGGETQSGSTITQQYVKNTYLDQSQTVTRKFKELLISVKVGATQSKQKILAGYLNTAYFGRGAYGIQAAAQAYYGVNAQELKPDQSAFLAALVNGPNIYDPAGGVGPGATPSENLARGTARWSWILDREVATGHMTQAERIQYKTFPMPQPPKPSEDQGGQIGYLVNLADNYVTANTGISKEQLDKGGYSIYTTFVKKDVDALQKAVQTVSKASINPTLRPDTDKYVQFGGASVKPGDGAIVAIYGGEDYLKHFTDNADYTGAQVGSTFKPFVLAAAMRDGVRNPQGGRTQVSPDSMYPGLNNWKVLNYDGSVWQDSHGNQWLQQNDNNDNFKTITLKKAMEQSVNSTYVQLGMDVGLDKVKQAALDAGVDESSFAETSVPSFSIGTSAPSAIRMANAYGTFANHGTSVEPYSVSKVVQSANGNVIFQHQTQPKAAFAPAVADNVTGVLQGVVQEGTGTYAKNLGRPAGGKTGTTDSNKSAWFTGYTPQLSTSIGMYRMDDQSKNPQFLPMYGLGGMQKVFGASFPTEIWTDYMKAVLAGQPVESFAPAPSIGQKVYGPGASPSPTPSAAPTPSTAPSSTASPTATPSGPSPSATNTCGIFGCSNGGTTGTGGGTGTGGSTSTPTSGTTGGGGPGGGGNGGGGGLFGGGMG</sequence>
<dbReference type="PANTHER" id="PTHR32282">
    <property type="entry name" value="BINDING PROTEIN TRANSPEPTIDASE, PUTATIVE-RELATED"/>
    <property type="match status" value="1"/>
</dbReference>
<feature type="region of interest" description="Disordered" evidence="9">
    <location>
        <begin position="857"/>
        <end position="896"/>
    </location>
</feature>
<reference evidence="13" key="1">
    <citation type="submission" date="2022-06" db="EMBL/GenBank/DDBJ databases">
        <title>Draft genome sequence of Streptomyces sp. RB6PN25 isolated from peat swamp forest in Thailand.</title>
        <authorList>
            <person name="Duangmal K."/>
            <person name="Klaysubun C."/>
        </authorList>
    </citation>
    <scope>NUCLEOTIDE SEQUENCE</scope>
    <source>
        <strain evidence="13">RB6PN25</strain>
    </source>
</reference>
<keyword evidence="1" id="KW-0121">Carboxypeptidase</keyword>
<keyword evidence="6" id="KW-0511">Multifunctional enzyme</keyword>
<keyword evidence="5" id="KW-0378">Hydrolase</keyword>
<proteinExistence type="predicted"/>
<keyword evidence="3" id="KW-0328">Glycosyltransferase</keyword>
<feature type="compositionally biased region" description="Low complexity" evidence="9">
    <location>
        <begin position="816"/>
        <end position="838"/>
    </location>
</feature>
<comment type="catalytic activity">
    <reaction evidence="8">
        <text>[GlcNAc-(1-&gt;4)-Mur2Ac(oyl-L-Ala-gamma-D-Glu-L-Lys-D-Ala-D-Ala)](n)-di-trans,octa-cis-undecaprenyl diphosphate + beta-D-GlcNAc-(1-&gt;4)-Mur2Ac(oyl-L-Ala-gamma-D-Glu-L-Lys-D-Ala-D-Ala)-di-trans,octa-cis-undecaprenyl diphosphate = [GlcNAc-(1-&gt;4)-Mur2Ac(oyl-L-Ala-gamma-D-Glu-L-Lys-D-Ala-D-Ala)](n+1)-di-trans,octa-cis-undecaprenyl diphosphate + di-trans,octa-cis-undecaprenyl diphosphate + H(+)</text>
        <dbReference type="Rhea" id="RHEA:23708"/>
        <dbReference type="Rhea" id="RHEA-COMP:9602"/>
        <dbReference type="Rhea" id="RHEA-COMP:9603"/>
        <dbReference type="ChEBI" id="CHEBI:15378"/>
        <dbReference type="ChEBI" id="CHEBI:58405"/>
        <dbReference type="ChEBI" id="CHEBI:60033"/>
        <dbReference type="ChEBI" id="CHEBI:78435"/>
        <dbReference type="EC" id="2.4.99.28"/>
    </reaction>
</comment>
<evidence type="ECO:0000256" key="1">
    <source>
        <dbReference type="ARBA" id="ARBA00022645"/>
    </source>
</evidence>
<evidence type="ECO:0000256" key="4">
    <source>
        <dbReference type="ARBA" id="ARBA00022679"/>
    </source>
</evidence>
<dbReference type="SUPFAM" id="SSF56601">
    <property type="entry name" value="beta-lactamase/transpeptidase-like"/>
    <property type="match status" value="1"/>
</dbReference>
<dbReference type="InterPro" id="IPR050396">
    <property type="entry name" value="Glycosyltr_51/Transpeptidase"/>
</dbReference>
<feature type="domain" description="Penicillin-binding protein transpeptidase" evidence="11">
    <location>
        <begin position="481"/>
        <end position="749"/>
    </location>
</feature>
<feature type="compositionally biased region" description="Gly residues" evidence="9">
    <location>
        <begin position="873"/>
        <end position="896"/>
    </location>
</feature>
<feature type="compositionally biased region" description="Gly residues" evidence="9">
    <location>
        <begin position="106"/>
        <end position="118"/>
    </location>
</feature>
<evidence type="ECO:0000256" key="2">
    <source>
        <dbReference type="ARBA" id="ARBA00022670"/>
    </source>
</evidence>
<evidence type="ECO:0000256" key="8">
    <source>
        <dbReference type="ARBA" id="ARBA00049902"/>
    </source>
</evidence>
<evidence type="ECO:0000256" key="9">
    <source>
        <dbReference type="SAM" id="MobiDB-lite"/>
    </source>
</evidence>
<evidence type="ECO:0000259" key="11">
    <source>
        <dbReference type="Pfam" id="PF00905"/>
    </source>
</evidence>
<keyword evidence="14" id="KW-1185">Reference proteome</keyword>
<dbReference type="Proteomes" id="UP001057702">
    <property type="component" value="Unassembled WGS sequence"/>
</dbReference>
<keyword evidence="4" id="KW-0808">Transferase</keyword>
<comment type="catalytic activity">
    <reaction evidence="7">
        <text>Preferential cleavage: (Ac)2-L-Lys-D-Ala-|-D-Ala. Also transpeptidation of peptidyl-alanyl moieties that are N-acyl substituents of D-alanine.</text>
        <dbReference type="EC" id="3.4.16.4"/>
    </reaction>
</comment>
<evidence type="ECO:0000256" key="6">
    <source>
        <dbReference type="ARBA" id="ARBA00023268"/>
    </source>
</evidence>
<gene>
    <name evidence="13" type="ORF">NGB36_14540</name>
</gene>
<evidence type="ECO:0000256" key="7">
    <source>
        <dbReference type="ARBA" id="ARBA00034000"/>
    </source>
</evidence>
<keyword evidence="10" id="KW-0472">Membrane</keyword>
<dbReference type="InterPro" id="IPR001460">
    <property type="entry name" value="PCN-bd_Tpept"/>
</dbReference>
<dbReference type="Pfam" id="PF00905">
    <property type="entry name" value="Transpeptidase"/>
    <property type="match status" value="1"/>
</dbReference>
<accession>A0ABT1PVU6</accession>
<dbReference type="Pfam" id="PF00912">
    <property type="entry name" value="Transgly"/>
    <property type="match status" value="1"/>
</dbReference>
<evidence type="ECO:0000259" key="12">
    <source>
        <dbReference type="Pfam" id="PF00912"/>
    </source>
</evidence>
<dbReference type="InterPro" id="IPR023346">
    <property type="entry name" value="Lysozyme-like_dom_sf"/>
</dbReference>
<dbReference type="RefSeq" id="WP_255920685.1">
    <property type="nucleotide sequence ID" value="NZ_JANFNG010000009.1"/>
</dbReference>
<evidence type="ECO:0000256" key="5">
    <source>
        <dbReference type="ARBA" id="ARBA00022801"/>
    </source>
</evidence>
<evidence type="ECO:0000313" key="14">
    <source>
        <dbReference type="Proteomes" id="UP001057702"/>
    </source>
</evidence>
<keyword evidence="10" id="KW-0812">Transmembrane</keyword>
<comment type="caution">
    <text evidence="13">The sequence shown here is derived from an EMBL/GenBank/DDBJ whole genome shotgun (WGS) entry which is preliminary data.</text>
</comment>
<dbReference type="InterPro" id="IPR001264">
    <property type="entry name" value="Glyco_trans_51"/>
</dbReference>
<feature type="domain" description="Glycosyl transferase family 51" evidence="12">
    <location>
        <begin position="199"/>
        <end position="349"/>
    </location>
</feature>
<feature type="region of interest" description="Disordered" evidence="9">
    <location>
        <begin position="802"/>
        <end position="838"/>
    </location>
</feature>
<name>A0ABT1PVU6_9ACTN</name>
<dbReference type="Gene3D" id="3.40.710.10">
    <property type="entry name" value="DD-peptidase/beta-lactamase superfamily"/>
    <property type="match status" value="1"/>
</dbReference>
<evidence type="ECO:0000256" key="3">
    <source>
        <dbReference type="ARBA" id="ARBA00022676"/>
    </source>
</evidence>
<dbReference type="EMBL" id="JANFNG010000009">
    <property type="protein sequence ID" value="MCQ4081793.1"/>
    <property type="molecule type" value="Genomic_DNA"/>
</dbReference>